<dbReference type="InterPro" id="IPR020568">
    <property type="entry name" value="Ribosomal_Su5_D2-typ_SF"/>
</dbReference>
<gene>
    <name evidence="3" type="ORF">GCM10009092_39830</name>
</gene>
<evidence type="ECO:0000313" key="4">
    <source>
        <dbReference type="Proteomes" id="UP001501757"/>
    </source>
</evidence>
<dbReference type="Gene3D" id="3.30.230.10">
    <property type="match status" value="1"/>
</dbReference>
<dbReference type="NCBIfam" id="NF007365">
    <property type="entry name" value="PRK09862.1"/>
    <property type="match status" value="1"/>
</dbReference>
<name>A0ABN0XS79_9ALTE</name>
<dbReference type="InterPro" id="IPR000523">
    <property type="entry name" value="Mg_chelatse_chII-like_cat_dom"/>
</dbReference>
<dbReference type="PANTHER" id="PTHR32039">
    <property type="entry name" value="MAGNESIUM-CHELATASE SUBUNIT CHLI"/>
    <property type="match status" value="1"/>
</dbReference>
<dbReference type="EMBL" id="BAAAEI010000024">
    <property type="protein sequence ID" value="GAA0371532.1"/>
    <property type="molecule type" value="Genomic_DNA"/>
</dbReference>
<dbReference type="SUPFAM" id="SSF52540">
    <property type="entry name" value="P-loop containing nucleoside triphosphate hydrolases"/>
    <property type="match status" value="1"/>
</dbReference>
<evidence type="ECO:0000259" key="2">
    <source>
        <dbReference type="SMART" id="SM00382"/>
    </source>
</evidence>
<evidence type="ECO:0000313" key="3">
    <source>
        <dbReference type="EMBL" id="GAA0371532.1"/>
    </source>
</evidence>
<feature type="domain" description="AAA+ ATPase" evidence="2">
    <location>
        <begin position="210"/>
        <end position="388"/>
    </location>
</feature>
<keyword evidence="4" id="KW-1185">Reference proteome</keyword>
<protein>
    <submittedName>
        <fullName evidence="3">YifB family Mg chelatase-like AAA ATPase</fullName>
    </submittedName>
</protein>
<comment type="caution">
    <text evidence="3">The sequence shown here is derived from an EMBL/GenBank/DDBJ whole genome shotgun (WGS) entry which is preliminary data.</text>
</comment>
<dbReference type="Proteomes" id="UP001501757">
    <property type="component" value="Unassembled WGS sequence"/>
</dbReference>
<dbReference type="Pfam" id="PF13335">
    <property type="entry name" value="Mg_chelatase_C"/>
    <property type="match status" value="1"/>
</dbReference>
<dbReference type="InterPro" id="IPR014721">
    <property type="entry name" value="Ribsml_uS5_D2-typ_fold_subgr"/>
</dbReference>
<proteinExistence type="inferred from homology"/>
<dbReference type="InterPro" id="IPR025158">
    <property type="entry name" value="Mg_chelat-rel_C"/>
</dbReference>
<dbReference type="InterPro" id="IPR004482">
    <property type="entry name" value="Mg_chelat-rel"/>
</dbReference>
<evidence type="ECO:0000256" key="1">
    <source>
        <dbReference type="ARBA" id="ARBA00006354"/>
    </source>
</evidence>
<sequence length="504" mass="54445">MSLAIVHTRASVGIDAPPIRVEVHLANGLPAFNIVGLPEASVRESRDRVRSALINSGFEFPARRITVNLAPADLPKEGGRFDLPIAIGIIAAGGQIPAQQLEKHELAGELALSGELAPISGALPLAYACSQSGKALVLPANNAEEAGLIKDIQLFPAPALLQVYHHLCGQQPLPLYSFQTVPVATTAQQDMRDVIGQAAAKRALEIAAAGGHNLLFTGPPGTGKTMLANRLVDILPPMSDEEALQTATIHSVTGTPVDPQHWRQRPFRHPHHTASAIALAGGGSIPRPGEISLAHNGVLFLDELPEFDRKVLDVLREPLESGYVCISRAAQQARFPARFQLVAAMNPSPTGSADDKRSSPQQVLRYLSKLSGPFLDRIDLQVDVPRLPKGSLGDELQDRGDSSASIRARVRAARQRQLARRGKTNVTLNSKEMAADCQLNSQDQVFLENACERLGLSVRSYHRLLRVARTIADLQDEPAIVRAHLAEALQYRSFDRLMAQLLAQ</sequence>
<accession>A0ABN0XS79</accession>
<dbReference type="InterPro" id="IPR045006">
    <property type="entry name" value="CHLI-like"/>
</dbReference>
<reference evidence="3 4" key="1">
    <citation type="journal article" date="2019" name="Int. J. Syst. Evol. Microbiol.">
        <title>The Global Catalogue of Microorganisms (GCM) 10K type strain sequencing project: providing services to taxonomists for standard genome sequencing and annotation.</title>
        <authorList>
            <consortium name="The Broad Institute Genomics Platform"/>
            <consortium name="The Broad Institute Genome Sequencing Center for Infectious Disease"/>
            <person name="Wu L."/>
            <person name="Ma J."/>
        </authorList>
    </citation>
    <scope>NUCLEOTIDE SEQUENCE [LARGE SCALE GENOMIC DNA]</scope>
    <source>
        <strain evidence="3 4">JCM 13378</strain>
    </source>
</reference>
<dbReference type="SUPFAM" id="SSF54211">
    <property type="entry name" value="Ribosomal protein S5 domain 2-like"/>
    <property type="match status" value="1"/>
</dbReference>
<dbReference type="InterPro" id="IPR027417">
    <property type="entry name" value="P-loop_NTPase"/>
</dbReference>
<dbReference type="Pfam" id="PF13541">
    <property type="entry name" value="ChlI"/>
    <property type="match status" value="1"/>
</dbReference>
<dbReference type="InterPro" id="IPR003593">
    <property type="entry name" value="AAA+_ATPase"/>
</dbReference>
<organism evidence="3 4">
    <name type="scientific">Bowmanella denitrificans</name>
    <dbReference type="NCBI Taxonomy" id="366582"/>
    <lineage>
        <taxon>Bacteria</taxon>
        <taxon>Pseudomonadati</taxon>
        <taxon>Pseudomonadota</taxon>
        <taxon>Gammaproteobacteria</taxon>
        <taxon>Alteromonadales</taxon>
        <taxon>Alteromonadaceae</taxon>
        <taxon>Bowmanella</taxon>
    </lineage>
</organism>
<dbReference type="Pfam" id="PF01078">
    <property type="entry name" value="Mg_chelatase"/>
    <property type="match status" value="1"/>
</dbReference>
<dbReference type="RefSeq" id="WP_343847226.1">
    <property type="nucleotide sequence ID" value="NZ_BAAAEI010000024.1"/>
</dbReference>
<dbReference type="NCBIfam" id="TIGR00368">
    <property type="entry name" value="YifB family Mg chelatase-like AAA ATPase"/>
    <property type="match status" value="1"/>
</dbReference>
<dbReference type="SMART" id="SM00382">
    <property type="entry name" value="AAA"/>
    <property type="match status" value="1"/>
</dbReference>
<dbReference type="PANTHER" id="PTHR32039:SF7">
    <property type="entry name" value="COMPETENCE PROTEIN COMM"/>
    <property type="match status" value="1"/>
</dbReference>
<comment type="similarity">
    <text evidence="1">Belongs to the Mg-chelatase subunits D/I family. ComM subfamily.</text>
</comment>
<dbReference type="Gene3D" id="3.40.50.300">
    <property type="entry name" value="P-loop containing nucleotide triphosphate hydrolases"/>
    <property type="match status" value="1"/>
</dbReference>